<sequence>MVRAFEAQTLEVPPAEWLQTSGFRSAPSSPSIYRLNFRVKSGKIGEALMRGYGGFREGPVRIVCV</sequence>
<dbReference type="EMBL" id="AWUE01001021">
    <property type="protein sequence ID" value="OMP14230.1"/>
    <property type="molecule type" value="Genomic_DNA"/>
</dbReference>
<name>A0A1R3L4M5_9ROSI</name>
<keyword evidence="2" id="KW-1185">Reference proteome</keyword>
<accession>A0A1R3L4M5</accession>
<reference evidence="2" key="1">
    <citation type="submission" date="2013-09" db="EMBL/GenBank/DDBJ databases">
        <title>Corchorus olitorius genome sequencing.</title>
        <authorList>
            <person name="Alam M."/>
            <person name="Haque M.S."/>
            <person name="Islam M.S."/>
            <person name="Emdad E.M."/>
            <person name="Islam M.M."/>
            <person name="Ahmed B."/>
            <person name="Halim A."/>
            <person name="Hossen Q.M.M."/>
            <person name="Hossain M.Z."/>
            <person name="Ahmed R."/>
            <person name="Khan M.M."/>
            <person name="Islam R."/>
            <person name="Rashid M.M."/>
            <person name="Khan S.A."/>
            <person name="Rahman M.S."/>
            <person name="Alam M."/>
            <person name="Yahiya A.S."/>
            <person name="Khan M.S."/>
            <person name="Azam M.S."/>
            <person name="Haque T."/>
            <person name="Lashkar M.Z.H."/>
            <person name="Akhand A.I."/>
            <person name="Morshed G."/>
            <person name="Roy S."/>
            <person name="Uddin K.S."/>
            <person name="Rabeya T."/>
            <person name="Hossain A.S."/>
            <person name="Chowdhury A."/>
            <person name="Snigdha A.R."/>
            <person name="Mortoza M.S."/>
            <person name="Matin S.A."/>
            <person name="Hoque S.M.E."/>
            <person name="Islam M.K."/>
            <person name="Roy D.K."/>
            <person name="Haider R."/>
            <person name="Moosa M.M."/>
            <person name="Elias S.M."/>
            <person name="Hasan A.M."/>
            <person name="Jahan S."/>
            <person name="Shafiuddin M."/>
            <person name="Mahmood N."/>
            <person name="Shommy N.S."/>
        </authorList>
    </citation>
    <scope>NUCLEOTIDE SEQUENCE [LARGE SCALE GENOMIC DNA]</scope>
    <source>
        <strain evidence="2">cv. O-4</strain>
    </source>
</reference>
<gene>
    <name evidence="1" type="ORF">COLO4_00153</name>
</gene>
<evidence type="ECO:0000313" key="1">
    <source>
        <dbReference type="EMBL" id="OMP14230.1"/>
    </source>
</evidence>
<organism evidence="1 2">
    <name type="scientific">Corchorus olitorius</name>
    <dbReference type="NCBI Taxonomy" id="93759"/>
    <lineage>
        <taxon>Eukaryota</taxon>
        <taxon>Viridiplantae</taxon>
        <taxon>Streptophyta</taxon>
        <taxon>Embryophyta</taxon>
        <taxon>Tracheophyta</taxon>
        <taxon>Spermatophyta</taxon>
        <taxon>Magnoliopsida</taxon>
        <taxon>eudicotyledons</taxon>
        <taxon>Gunneridae</taxon>
        <taxon>Pentapetalae</taxon>
        <taxon>rosids</taxon>
        <taxon>malvids</taxon>
        <taxon>Malvales</taxon>
        <taxon>Malvaceae</taxon>
        <taxon>Grewioideae</taxon>
        <taxon>Apeibeae</taxon>
        <taxon>Corchorus</taxon>
    </lineage>
</organism>
<dbReference type="Proteomes" id="UP000187203">
    <property type="component" value="Unassembled WGS sequence"/>
</dbReference>
<evidence type="ECO:0000313" key="2">
    <source>
        <dbReference type="Proteomes" id="UP000187203"/>
    </source>
</evidence>
<dbReference type="AlphaFoldDB" id="A0A1R3L4M5"/>
<comment type="caution">
    <text evidence="1">The sequence shown here is derived from an EMBL/GenBank/DDBJ whole genome shotgun (WGS) entry which is preliminary data.</text>
</comment>
<proteinExistence type="predicted"/>
<protein>
    <submittedName>
        <fullName evidence="1">Uncharacterized protein</fullName>
    </submittedName>
</protein>